<protein>
    <recommendedName>
        <fullName evidence="1">KilA-N DNA-binding domain-containing protein</fullName>
    </recommendedName>
</protein>
<feature type="domain" description="KilA-N DNA-binding" evidence="1">
    <location>
        <begin position="8"/>
        <end position="92"/>
    </location>
</feature>
<dbReference type="InterPro" id="IPR018873">
    <property type="entry name" value="KilA-N_DNA-bd_domain"/>
</dbReference>
<proteinExistence type="predicted"/>
<sequence>MELQVFQNKIFEIRGMRVMLDFDLAELYQVETKNLKRAVKRNIERFPDDFMFELTADEWEILRCNFGTSNWGGTRYMPFAFTEQGIAQLSSVLNSPLAIQVNISIIRAFVTLRKYASGYAELNRKLETFMLETNMQFNEIYQALTELASTREQNSKSRKRVGYIQNEEEEQ</sequence>
<dbReference type="Pfam" id="PF10543">
    <property type="entry name" value="ORF6N"/>
    <property type="match status" value="1"/>
</dbReference>
<accession>A0A212JA53</accession>
<evidence type="ECO:0000259" key="1">
    <source>
        <dbReference type="Pfam" id="PF10543"/>
    </source>
</evidence>
<dbReference type="RefSeq" id="WP_296947925.1">
    <property type="nucleotide sequence ID" value="NZ_LT599021.1"/>
</dbReference>
<evidence type="ECO:0000313" key="2">
    <source>
        <dbReference type="EMBL" id="SBV96312.1"/>
    </source>
</evidence>
<organism evidence="2">
    <name type="scientific">uncultured Dysgonomonas sp</name>
    <dbReference type="NCBI Taxonomy" id="206096"/>
    <lineage>
        <taxon>Bacteria</taxon>
        <taxon>Pseudomonadati</taxon>
        <taxon>Bacteroidota</taxon>
        <taxon>Bacteroidia</taxon>
        <taxon>Bacteroidales</taxon>
        <taxon>Dysgonomonadaceae</taxon>
        <taxon>Dysgonomonas</taxon>
        <taxon>environmental samples</taxon>
    </lineage>
</organism>
<name>A0A212JA53_9BACT</name>
<reference evidence="2" key="1">
    <citation type="submission" date="2016-04" db="EMBL/GenBank/DDBJ databases">
        <authorList>
            <person name="Evans L.H."/>
            <person name="Alamgir A."/>
            <person name="Owens N."/>
            <person name="Weber N.D."/>
            <person name="Virtaneva K."/>
            <person name="Barbian K."/>
            <person name="Babar A."/>
            <person name="Rosenke K."/>
        </authorList>
    </citation>
    <scope>NUCLEOTIDE SEQUENCE</scope>
    <source>
        <strain evidence="2">86-2</strain>
    </source>
</reference>
<dbReference type="EMBL" id="FLUL01000001">
    <property type="protein sequence ID" value="SBV96312.1"/>
    <property type="molecule type" value="Genomic_DNA"/>
</dbReference>
<gene>
    <name evidence="2" type="ORF">KL86DYS2_11071</name>
</gene>
<dbReference type="AlphaFoldDB" id="A0A212JA53"/>